<keyword evidence="2" id="KW-1185">Reference proteome</keyword>
<dbReference type="AlphaFoldDB" id="A0AA36DX78"/>
<dbReference type="EMBL" id="OX465079">
    <property type="protein sequence ID" value="CAI9274408.1"/>
    <property type="molecule type" value="Genomic_DNA"/>
</dbReference>
<protein>
    <submittedName>
        <fullName evidence="1">Uncharacterized protein</fullName>
    </submittedName>
</protein>
<dbReference type="Proteomes" id="UP001177003">
    <property type="component" value="Chromosome 3"/>
</dbReference>
<evidence type="ECO:0000313" key="2">
    <source>
        <dbReference type="Proteomes" id="UP001177003"/>
    </source>
</evidence>
<gene>
    <name evidence="1" type="ORF">LSALG_LOCUS14490</name>
</gene>
<evidence type="ECO:0000313" key="1">
    <source>
        <dbReference type="EMBL" id="CAI9274408.1"/>
    </source>
</evidence>
<organism evidence="1 2">
    <name type="scientific">Lactuca saligna</name>
    <name type="common">Willowleaf lettuce</name>
    <dbReference type="NCBI Taxonomy" id="75948"/>
    <lineage>
        <taxon>Eukaryota</taxon>
        <taxon>Viridiplantae</taxon>
        <taxon>Streptophyta</taxon>
        <taxon>Embryophyta</taxon>
        <taxon>Tracheophyta</taxon>
        <taxon>Spermatophyta</taxon>
        <taxon>Magnoliopsida</taxon>
        <taxon>eudicotyledons</taxon>
        <taxon>Gunneridae</taxon>
        <taxon>Pentapetalae</taxon>
        <taxon>asterids</taxon>
        <taxon>campanulids</taxon>
        <taxon>Asterales</taxon>
        <taxon>Asteraceae</taxon>
        <taxon>Cichorioideae</taxon>
        <taxon>Cichorieae</taxon>
        <taxon>Lactucinae</taxon>
        <taxon>Lactuca</taxon>
    </lineage>
</organism>
<reference evidence="1" key="1">
    <citation type="submission" date="2023-04" db="EMBL/GenBank/DDBJ databases">
        <authorList>
            <person name="Vijverberg K."/>
            <person name="Xiong W."/>
            <person name="Schranz E."/>
        </authorList>
    </citation>
    <scope>NUCLEOTIDE SEQUENCE</scope>
</reference>
<name>A0AA36DX78_LACSI</name>
<sequence>MAGCHGDPLAFSNQPFTHTSLQRPLKHAQKRHWLRFEHTHKTRTAVPHIRWLTVTRKGVSSERDSHRVEMATFMREKGRRTRERRKGLPMLENVEERRPPTSALTHASDGSETTMIVLCLLGGSTDRKNSVTGGARWQGSRRRLIWMEEEKELAADESIQWVVAVASYSLRVRVTRLLILKRERMSTGS</sequence>
<proteinExistence type="predicted"/>
<accession>A0AA36DX78</accession>